<reference evidence="6 7" key="1">
    <citation type="submission" date="2019-08" db="EMBL/GenBank/DDBJ databases">
        <authorList>
            <person name="Herpell B J."/>
        </authorList>
    </citation>
    <scope>NUCLEOTIDE SEQUENCE [LARGE SCALE GENOMIC DNA]</scope>
    <source>
        <strain evidence="7">Msb3</strain>
    </source>
</reference>
<dbReference type="Proteomes" id="UP000325811">
    <property type="component" value="Chromosome II"/>
</dbReference>
<organism evidence="6 7">
    <name type="scientific">Paraburkholderia dioscoreae</name>
    <dbReference type="NCBI Taxonomy" id="2604047"/>
    <lineage>
        <taxon>Bacteria</taxon>
        <taxon>Pseudomonadati</taxon>
        <taxon>Pseudomonadota</taxon>
        <taxon>Betaproteobacteria</taxon>
        <taxon>Burkholderiales</taxon>
        <taxon>Burkholderiaceae</taxon>
        <taxon>Paraburkholderia</taxon>
    </lineage>
</organism>
<dbReference type="KEGG" id="pdio:PDMSB3_0581.1"/>
<keyword evidence="7" id="KW-1185">Reference proteome</keyword>
<sequence length="656" mass="64071">MNHISRFAKRLSWLSAVFLIVLVAGCGGSSDNVSNGGDQPASAPGGTQDTTRPAVSAAVPAPGATGVGVTTKIAVTFSKDMNPATISASSFTVSGPGATPIAGTVNYTVGSRAAVFTSTNASLPAGTVLTATITTAAKDVSGNALQNNFVWSFTTAAAPDVTPPTVSLSVPAAGATNAALNTHIAATFSEDMDPSTITATSFTLTGPGGAPVAGTVSYAAGAKSAIFTPTTPAVLSAATAYTATITTAAKDLSGNALVSKFVWTFTTGTTTDTTPPSIVSANPANGVTGVCTNKSVNVTFSEAMDPSTITGATLTVAASNTPATFLSGTVAYDVPSKVATFTATSPFAANTSYNATVTTGVKDLAGNALASASVTTFTTNSSLCTTAPALGGAQPFGSFGGNASVTNAGLNSVIHGDLGVNAASTKITGLTDSSGTHFTTTTSNNGLVTGLVYTLTAPANSVPGLAVTQASLDATTAFNSLSPASLPGGINVSSLAQCPSCGGAGGGADELAGRTLPPGVYLSSTGTFDIGGVGRTTANLTLDAGGDANAVWVFQTAAGTGTLNVGLTGPATPAVPIQVLLVNGAQAKNVFWYVPAGAVIGTGSTMTGTMLANASITLSTVGGTPPTAVITTLNGRAIALTAAVTMVNTVINLPSQ</sequence>
<feature type="domain" description="SbsA Ig-like" evidence="5">
    <location>
        <begin position="160"/>
        <end position="267"/>
    </location>
</feature>
<evidence type="ECO:0000256" key="2">
    <source>
        <dbReference type="ARBA" id="ARBA00022729"/>
    </source>
</evidence>
<dbReference type="Pfam" id="PF13205">
    <property type="entry name" value="Big_5"/>
    <property type="match status" value="3"/>
</dbReference>
<accession>A0A5Q4ZAU4</accession>
<protein>
    <recommendedName>
        <fullName evidence="5">SbsA Ig-like domain-containing protein</fullName>
    </recommendedName>
</protein>
<feature type="domain" description="SbsA Ig-like" evidence="5">
    <location>
        <begin position="272"/>
        <end position="379"/>
    </location>
</feature>
<evidence type="ECO:0000259" key="5">
    <source>
        <dbReference type="Pfam" id="PF13205"/>
    </source>
</evidence>
<dbReference type="Pfam" id="PF11999">
    <property type="entry name" value="Ice_binding"/>
    <property type="match status" value="1"/>
</dbReference>
<evidence type="ECO:0000313" key="7">
    <source>
        <dbReference type="Proteomes" id="UP000325811"/>
    </source>
</evidence>
<dbReference type="AlphaFoldDB" id="A0A5Q4ZAU4"/>
<dbReference type="InterPro" id="IPR021884">
    <property type="entry name" value="Ice-bd_prot"/>
</dbReference>
<name>A0A5Q4ZAU4_9BURK</name>
<evidence type="ECO:0000256" key="4">
    <source>
        <dbReference type="SAM" id="SignalP"/>
    </source>
</evidence>
<feature type="chain" id="PRO_5024827500" description="SbsA Ig-like domain-containing protein" evidence="4">
    <location>
        <begin position="27"/>
        <end position="656"/>
    </location>
</feature>
<evidence type="ECO:0000313" key="6">
    <source>
        <dbReference type="EMBL" id="VVD31879.1"/>
    </source>
</evidence>
<evidence type="ECO:0000256" key="3">
    <source>
        <dbReference type="SAM" id="MobiDB-lite"/>
    </source>
</evidence>
<feature type="region of interest" description="Disordered" evidence="3">
    <location>
        <begin position="33"/>
        <end position="59"/>
    </location>
</feature>
<proteinExistence type="inferred from homology"/>
<evidence type="ECO:0000256" key="1">
    <source>
        <dbReference type="ARBA" id="ARBA00005445"/>
    </source>
</evidence>
<feature type="signal peptide" evidence="4">
    <location>
        <begin position="1"/>
        <end position="26"/>
    </location>
</feature>
<comment type="similarity">
    <text evidence="1">Belongs to the ice-binding protein family.</text>
</comment>
<dbReference type="InterPro" id="IPR032812">
    <property type="entry name" value="SbsA_Ig"/>
</dbReference>
<dbReference type="Gene3D" id="2.60.40.1220">
    <property type="match status" value="3"/>
</dbReference>
<gene>
    <name evidence="6" type="ORF">PDMSB3_0581</name>
</gene>
<dbReference type="InterPro" id="IPR014755">
    <property type="entry name" value="Cu-Rt/internalin_Ig-like"/>
</dbReference>
<feature type="compositionally biased region" description="Low complexity" evidence="3">
    <location>
        <begin position="50"/>
        <end position="59"/>
    </location>
</feature>
<keyword evidence="2 4" id="KW-0732">Signal</keyword>
<dbReference type="EMBL" id="LR699554">
    <property type="protein sequence ID" value="VVD31879.1"/>
    <property type="molecule type" value="Genomic_DNA"/>
</dbReference>
<dbReference type="PROSITE" id="PS51257">
    <property type="entry name" value="PROKAR_LIPOPROTEIN"/>
    <property type="match status" value="1"/>
</dbReference>
<feature type="domain" description="SbsA Ig-like" evidence="5">
    <location>
        <begin position="49"/>
        <end position="155"/>
    </location>
</feature>